<name>A0AAD5S2W4_9FUNG</name>
<gene>
    <name evidence="2" type="ORF">HK097_004231</name>
</gene>
<organism evidence="2 3">
    <name type="scientific">Rhizophlyctis rosea</name>
    <dbReference type="NCBI Taxonomy" id="64517"/>
    <lineage>
        <taxon>Eukaryota</taxon>
        <taxon>Fungi</taxon>
        <taxon>Fungi incertae sedis</taxon>
        <taxon>Chytridiomycota</taxon>
        <taxon>Chytridiomycota incertae sedis</taxon>
        <taxon>Chytridiomycetes</taxon>
        <taxon>Rhizophlyctidales</taxon>
        <taxon>Rhizophlyctidaceae</taxon>
        <taxon>Rhizophlyctis</taxon>
    </lineage>
</organism>
<evidence type="ECO:0000313" key="2">
    <source>
        <dbReference type="EMBL" id="KAJ3035347.1"/>
    </source>
</evidence>
<dbReference type="AlphaFoldDB" id="A0AAD5S2W4"/>
<proteinExistence type="predicted"/>
<feature type="compositionally biased region" description="Polar residues" evidence="1">
    <location>
        <begin position="279"/>
        <end position="293"/>
    </location>
</feature>
<protein>
    <submittedName>
        <fullName evidence="2">Uncharacterized protein</fullName>
    </submittedName>
</protein>
<feature type="compositionally biased region" description="Pro residues" evidence="1">
    <location>
        <begin position="224"/>
        <end position="247"/>
    </location>
</feature>
<feature type="region of interest" description="Disordered" evidence="1">
    <location>
        <begin position="162"/>
        <end position="308"/>
    </location>
</feature>
<feature type="compositionally biased region" description="Polar residues" evidence="1">
    <location>
        <begin position="18"/>
        <end position="37"/>
    </location>
</feature>
<reference evidence="2" key="1">
    <citation type="submission" date="2020-05" db="EMBL/GenBank/DDBJ databases">
        <title>Phylogenomic resolution of chytrid fungi.</title>
        <authorList>
            <person name="Stajich J.E."/>
            <person name="Amses K."/>
            <person name="Simmons R."/>
            <person name="Seto K."/>
            <person name="Myers J."/>
            <person name="Bonds A."/>
            <person name="Quandt C.A."/>
            <person name="Barry K."/>
            <person name="Liu P."/>
            <person name="Grigoriev I."/>
            <person name="Longcore J.E."/>
            <person name="James T.Y."/>
        </authorList>
    </citation>
    <scope>NUCLEOTIDE SEQUENCE</scope>
    <source>
        <strain evidence="2">JEL0318</strain>
    </source>
</reference>
<accession>A0AAD5S2W4</accession>
<dbReference type="Proteomes" id="UP001212841">
    <property type="component" value="Unassembled WGS sequence"/>
</dbReference>
<keyword evidence="3" id="KW-1185">Reference proteome</keyword>
<evidence type="ECO:0000313" key="3">
    <source>
        <dbReference type="Proteomes" id="UP001212841"/>
    </source>
</evidence>
<comment type="caution">
    <text evidence="2">The sequence shown here is derived from an EMBL/GenBank/DDBJ whole genome shotgun (WGS) entry which is preliminary data.</text>
</comment>
<sequence>MTSNTSSAPSFPRKLIYTQPTSAPKYPYTQSFSPSRQPTRAWPTPPPTPPHKRDPRAVTVQTIELKDLHPQKSKKPIAIEPAPPLKQVDPTEKLLAKRAGSAKKRKVTVVQPKMVGFKQMQLRPVSGKSEGVKKEVEMAVAAERVGDGRRLEEVEIVQSAPLVANDLRRAPKSAVASMRMDSQTINTAAPSPSKPAEKPRWSISRNKDGDFPPLEEAPLQSPIPSHPPPPSQPEIPFLPPSTSPTPWDPIDDPIHPLTTRRASVSIRPPDESTHHRRISSITQSPLPTATESIWESDDKPPTTTKQPRTARRISFTLPATQGGQSLLTTLAPATKIELRFRKSAPSWAQVMMKHVKLVDLAVWKIQREWRRACYHARYMKILLAVKTIQRRYRVHRVRRCFETIVKQKPNPELKKLYLKQLKSLSFQISYTHTETLPNAYDFPIPSLNGHLHRLSTFSNSDVDLAPTRHAWAHIVRLNRKRCPTPAKWRDCKEEVKLMWNDFDMISRNGGKEYLKGGKKGGGVDFGGLDPEVKLVGVYGRGFSRVGVEVVVDTFRERGRVVLDREYGVKSGKRGARGE</sequence>
<feature type="region of interest" description="Disordered" evidence="1">
    <location>
        <begin position="1"/>
        <end position="91"/>
    </location>
</feature>
<dbReference type="EMBL" id="JADGJD010002058">
    <property type="protein sequence ID" value="KAJ3035347.1"/>
    <property type="molecule type" value="Genomic_DNA"/>
</dbReference>
<evidence type="ECO:0000256" key="1">
    <source>
        <dbReference type="SAM" id="MobiDB-lite"/>
    </source>
</evidence>
<feature type="compositionally biased region" description="Basic and acidic residues" evidence="1">
    <location>
        <begin position="195"/>
        <end position="210"/>
    </location>
</feature>